<feature type="region of interest" description="Disordered" evidence="7">
    <location>
        <begin position="216"/>
        <end position="266"/>
    </location>
</feature>
<evidence type="ECO:0000256" key="2">
    <source>
        <dbReference type="ARBA" id="ARBA00009049"/>
    </source>
</evidence>
<keyword evidence="4 6" id="KW-0344">Guanine-nucleotide releasing factor</keyword>
<dbReference type="Ensembl" id="ENSLOCT00000021211.1">
    <property type="protein sequence ID" value="ENSLOCP00000021175.1"/>
    <property type="gene ID" value="ENSLOCG00000017134.1"/>
</dbReference>
<keyword evidence="9" id="KW-1185">Reference proteome</keyword>
<keyword evidence="5" id="KW-0143">Chaperone</keyword>
<comment type="similarity">
    <text evidence="2 6">Belongs to the synembryn family.</text>
</comment>
<evidence type="ECO:0000313" key="8">
    <source>
        <dbReference type="Ensembl" id="ENSLOCP00000021175.1"/>
    </source>
</evidence>
<evidence type="ECO:0000256" key="6">
    <source>
        <dbReference type="RuleBase" id="RU369048"/>
    </source>
</evidence>
<name>W5NKL6_LEPOC</name>
<evidence type="ECO:0000256" key="1">
    <source>
        <dbReference type="ARBA" id="ARBA00004544"/>
    </source>
</evidence>
<dbReference type="PANTHER" id="PTHR12425">
    <property type="entry name" value="SYNEMBRYN"/>
    <property type="match status" value="1"/>
</dbReference>
<dbReference type="InterPro" id="IPR019318">
    <property type="entry name" value="Gua_nucleotide_exch_fac_Ric8"/>
</dbReference>
<dbReference type="PANTHER" id="PTHR12425:SF3">
    <property type="entry name" value="SYNEMBRYN"/>
    <property type="match status" value="1"/>
</dbReference>
<accession>W5NKL6</accession>
<organism evidence="8 9">
    <name type="scientific">Lepisosteus oculatus</name>
    <name type="common">Spotted gar</name>
    <dbReference type="NCBI Taxonomy" id="7918"/>
    <lineage>
        <taxon>Eukaryota</taxon>
        <taxon>Metazoa</taxon>
        <taxon>Chordata</taxon>
        <taxon>Craniata</taxon>
        <taxon>Vertebrata</taxon>
        <taxon>Euteleostomi</taxon>
        <taxon>Actinopterygii</taxon>
        <taxon>Neopterygii</taxon>
        <taxon>Holostei</taxon>
        <taxon>Semionotiformes</taxon>
        <taxon>Lepisosteidae</taxon>
        <taxon>Lepisosteus</taxon>
    </lineage>
</organism>
<dbReference type="GO" id="GO:0001965">
    <property type="term" value="F:G-protein alpha-subunit binding"/>
    <property type="evidence" value="ECO:0007669"/>
    <property type="project" value="UniProtKB-UniRule"/>
</dbReference>
<evidence type="ECO:0000256" key="4">
    <source>
        <dbReference type="ARBA" id="ARBA00022658"/>
    </source>
</evidence>
<dbReference type="HOGENOM" id="CLU_018602_0_0_1"/>
<sequence>MQDTVQYMANKGISHPFSLLMLSLSPQEEAALYRHLAAMLRHCLLVNCEGEEQREELQGHTVNVLSLLPLSCLDVLLAVRVGPGSAEYMGINMDCVEALLGFMERRLDRGEKLREKLTPVLNLLTESSRAHRETRRYLRSQVLPPLRDVLSRPEVGSTLRNKLVRLMTHVDTDVKHCAAELLFVLCKENVSRFVKYTGYGNAAGLLAARGLLAGSRGGGGERQYSEDSDSDTEEYREARSRINPVTGRVEEQQPDPLEGLSEEEKEEEARRLVSMLNRLARDQIIEPVGVMEDGRLAPLGGRRRNCTPDTLREEPEEGDGESERDSD</sequence>
<keyword evidence="3 6" id="KW-0963">Cytoplasm</keyword>
<reference evidence="8" key="3">
    <citation type="submission" date="2025-09" db="UniProtKB">
        <authorList>
            <consortium name="Ensembl"/>
        </authorList>
    </citation>
    <scope>IDENTIFICATION</scope>
</reference>
<evidence type="ECO:0000256" key="3">
    <source>
        <dbReference type="ARBA" id="ARBA00022490"/>
    </source>
</evidence>
<dbReference type="GO" id="GO:0005938">
    <property type="term" value="C:cell cortex"/>
    <property type="evidence" value="ECO:0007669"/>
    <property type="project" value="UniProtKB-SubCell"/>
</dbReference>
<comment type="subcellular location">
    <subcellularLocation>
        <location evidence="1">Cytoplasm</location>
        <location evidence="1">Cell cortex</location>
    </subcellularLocation>
</comment>
<protein>
    <recommendedName>
        <fullName evidence="6">Synembryn</fullName>
    </recommendedName>
    <alternativeName>
        <fullName evidence="6">Protein Ric-8</fullName>
    </alternativeName>
</protein>
<dbReference type="eggNOG" id="KOG4464">
    <property type="taxonomic scope" value="Eukaryota"/>
</dbReference>
<dbReference type="OMA" id="TIYLMEV"/>
<dbReference type="EMBL" id="AHAT01037850">
    <property type="status" value="NOT_ANNOTATED_CDS"/>
    <property type="molecule type" value="Genomic_DNA"/>
</dbReference>
<dbReference type="InterPro" id="IPR016024">
    <property type="entry name" value="ARM-type_fold"/>
</dbReference>
<evidence type="ECO:0000256" key="7">
    <source>
        <dbReference type="SAM" id="MobiDB-lite"/>
    </source>
</evidence>
<dbReference type="SUPFAM" id="SSF48371">
    <property type="entry name" value="ARM repeat"/>
    <property type="match status" value="1"/>
</dbReference>
<dbReference type="GO" id="GO:0005085">
    <property type="term" value="F:guanyl-nucleotide exchange factor activity"/>
    <property type="evidence" value="ECO:0007669"/>
    <property type="project" value="UniProtKB-UniRule"/>
</dbReference>
<comment type="function">
    <text evidence="6">Chaperone that specifically binds and folds nascent G alpha proteins prior to G protein heterotrimer formation. Also acts as a guanine nucleotide exchange factor (GEF) for G alpha proteins by stimulating exchange of bound GDP for free GTP.</text>
</comment>
<dbReference type="KEGG" id="loc:107078106"/>
<dbReference type="InParanoid" id="W5NKL6"/>
<dbReference type="EMBL" id="AHAT01037849">
    <property type="status" value="NOT_ANNOTATED_CDS"/>
    <property type="molecule type" value="Genomic_DNA"/>
</dbReference>
<feature type="region of interest" description="Disordered" evidence="7">
    <location>
        <begin position="290"/>
        <end position="327"/>
    </location>
</feature>
<dbReference type="STRING" id="7918.ENSLOCP00000021175"/>
<dbReference type="GeneTree" id="ENSGT00390000014700"/>
<comment type="subunit">
    <text evidence="6">Interacts with some GDP-bound G alpha proteins. Does not interact with G-alpha proteins when they are in complex with subunits beta and gamma.</text>
</comment>
<dbReference type="OrthoDB" id="5585685at2759"/>
<reference evidence="8" key="2">
    <citation type="submission" date="2025-08" db="UniProtKB">
        <authorList>
            <consortium name="Ensembl"/>
        </authorList>
    </citation>
    <scope>IDENTIFICATION</scope>
</reference>
<dbReference type="Bgee" id="ENSLOCG00000017134">
    <property type="expression patterns" value="Expressed in camera-type eye and 12 other cell types or tissues"/>
</dbReference>
<dbReference type="Proteomes" id="UP000018468">
    <property type="component" value="Linkage group LG8"/>
</dbReference>
<evidence type="ECO:0000256" key="5">
    <source>
        <dbReference type="ARBA" id="ARBA00023186"/>
    </source>
</evidence>
<dbReference type="InterPro" id="IPR008376">
    <property type="entry name" value="Chaperone_Ric-8_A/B"/>
</dbReference>
<proteinExistence type="inferred from homology"/>
<dbReference type="AlphaFoldDB" id="W5NKL6"/>
<dbReference type="Pfam" id="PF10165">
    <property type="entry name" value="Ric8"/>
    <property type="match status" value="1"/>
</dbReference>
<dbReference type="PRINTS" id="PR01802">
    <property type="entry name" value="SYNEMBRYN"/>
</dbReference>
<evidence type="ECO:0000313" key="9">
    <source>
        <dbReference type="Proteomes" id="UP000018468"/>
    </source>
</evidence>
<reference evidence="9" key="1">
    <citation type="submission" date="2011-12" db="EMBL/GenBank/DDBJ databases">
        <title>The Draft Genome of Lepisosteus oculatus.</title>
        <authorList>
            <consortium name="The Broad Institute Genome Assembly &amp; Analysis Group"/>
            <consortium name="Computational R&amp;D Group"/>
            <consortium name="and Sequencing Platform"/>
            <person name="Di Palma F."/>
            <person name="Alfoldi J."/>
            <person name="Johnson J."/>
            <person name="Berlin A."/>
            <person name="Gnerre S."/>
            <person name="Jaffe D."/>
            <person name="MacCallum I."/>
            <person name="Young S."/>
            <person name="Walker B.J."/>
            <person name="Lander E.S."/>
            <person name="Lindblad-Toh K."/>
        </authorList>
    </citation>
    <scope>NUCLEOTIDE SEQUENCE [LARGE SCALE GENOMIC DNA]</scope>
</reference>